<keyword evidence="3" id="KW-1185">Reference proteome</keyword>
<evidence type="ECO:0000256" key="1">
    <source>
        <dbReference type="SAM" id="MobiDB-lite"/>
    </source>
</evidence>
<dbReference type="Proteomes" id="UP000242715">
    <property type="component" value="Unassembled WGS sequence"/>
</dbReference>
<gene>
    <name evidence="2" type="ORF">TSUD_256740</name>
</gene>
<reference evidence="3" key="1">
    <citation type="journal article" date="2017" name="Front. Plant Sci.">
        <title>Climate Clever Clovers: New Paradigm to Reduce the Environmental Footprint of Ruminants by Breeding Low Methanogenic Forages Utilizing Haplotype Variation.</title>
        <authorList>
            <person name="Kaur P."/>
            <person name="Appels R."/>
            <person name="Bayer P.E."/>
            <person name="Keeble-Gagnere G."/>
            <person name="Wang J."/>
            <person name="Hirakawa H."/>
            <person name="Shirasawa K."/>
            <person name="Vercoe P."/>
            <person name="Stefanova K."/>
            <person name="Durmic Z."/>
            <person name="Nichols P."/>
            <person name="Revell C."/>
            <person name="Isobe S.N."/>
            <person name="Edwards D."/>
            <person name="Erskine W."/>
        </authorList>
    </citation>
    <scope>NUCLEOTIDE SEQUENCE [LARGE SCALE GENOMIC DNA]</scope>
    <source>
        <strain evidence="3">cv. Daliak</strain>
    </source>
</reference>
<feature type="region of interest" description="Disordered" evidence="1">
    <location>
        <begin position="1"/>
        <end position="58"/>
    </location>
</feature>
<evidence type="ECO:0000313" key="3">
    <source>
        <dbReference type="Proteomes" id="UP000242715"/>
    </source>
</evidence>
<feature type="compositionally biased region" description="Acidic residues" evidence="1">
    <location>
        <begin position="15"/>
        <end position="24"/>
    </location>
</feature>
<accession>A0A2Z6M7T5</accession>
<sequence length="129" mass="14085">MKKKNEALADPWIADFDDKDEENVGDNGIGNDTVEPTPLQRNEPPSKRSKNDQGASSPVILQVKGASSSRHLPISSTCKSLLAARHEPLSEEPFPGGPYDMSVLTSFEDHIAARIWKGSPLEWLCTGID</sequence>
<name>A0A2Z6M7T5_TRISU</name>
<dbReference type="EMBL" id="DF973371">
    <property type="protein sequence ID" value="GAU28346.1"/>
    <property type="molecule type" value="Genomic_DNA"/>
</dbReference>
<proteinExistence type="predicted"/>
<organism evidence="2 3">
    <name type="scientific">Trifolium subterraneum</name>
    <name type="common">Subterranean clover</name>
    <dbReference type="NCBI Taxonomy" id="3900"/>
    <lineage>
        <taxon>Eukaryota</taxon>
        <taxon>Viridiplantae</taxon>
        <taxon>Streptophyta</taxon>
        <taxon>Embryophyta</taxon>
        <taxon>Tracheophyta</taxon>
        <taxon>Spermatophyta</taxon>
        <taxon>Magnoliopsida</taxon>
        <taxon>eudicotyledons</taxon>
        <taxon>Gunneridae</taxon>
        <taxon>Pentapetalae</taxon>
        <taxon>rosids</taxon>
        <taxon>fabids</taxon>
        <taxon>Fabales</taxon>
        <taxon>Fabaceae</taxon>
        <taxon>Papilionoideae</taxon>
        <taxon>50 kb inversion clade</taxon>
        <taxon>NPAAA clade</taxon>
        <taxon>Hologalegina</taxon>
        <taxon>IRL clade</taxon>
        <taxon>Trifolieae</taxon>
        <taxon>Trifolium</taxon>
    </lineage>
</organism>
<protein>
    <submittedName>
        <fullName evidence="2">Uncharacterized protein</fullName>
    </submittedName>
</protein>
<evidence type="ECO:0000313" key="2">
    <source>
        <dbReference type="EMBL" id="GAU28346.1"/>
    </source>
</evidence>
<dbReference type="AlphaFoldDB" id="A0A2Z6M7T5"/>